<dbReference type="EC" id="3.-.-.-" evidence="2"/>
<dbReference type="InterPro" id="IPR012338">
    <property type="entry name" value="Beta-lactam/transpept-like"/>
</dbReference>
<evidence type="ECO:0000313" key="2">
    <source>
        <dbReference type="EMBL" id="MDJ1485406.1"/>
    </source>
</evidence>
<dbReference type="EMBL" id="JASJOS010000020">
    <property type="protein sequence ID" value="MDJ1485406.1"/>
    <property type="molecule type" value="Genomic_DNA"/>
</dbReference>
<name>A0AAE3QUU2_9BACT</name>
<dbReference type="GO" id="GO:0016787">
    <property type="term" value="F:hydrolase activity"/>
    <property type="evidence" value="ECO:0007669"/>
    <property type="project" value="UniProtKB-KW"/>
</dbReference>
<dbReference type="Gene3D" id="3.40.710.10">
    <property type="entry name" value="DD-peptidase/beta-lactamase superfamily"/>
    <property type="match status" value="1"/>
</dbReference>
<evidence type="ECO:0000259" key="1">
    <source>
        <dbReference type="Pfam" id="PF00144"/>
    </source>
</evidence>
<dbReference type="Proteomes" id="UP001241110">
    <property type="component" value="Unassembled WGS sequence"/>
</dbReference>
<dbReference type="AlphaFoldDB" id="A0AAE3QUU2"/>
<protein>
    <submittedName>
        <fullName evidence="2">Serine hydrolase</fullName>
        <ecNumber evidence="2">3.-.-.-</ecNumber>
    </submittedName>
</protein>
<dbReference type="Pfam" id="PF00144">
    <property type="entry name" value="Beta-lactamase"/>
    <property type="match status" value="1"/>
</dbReference>
<evidence type="ECO:0000313" key="3">
    <source>
        <dbReference type="Proteomes" id="UP001241110"/>
    </source>
</evidence>
<dbReference type="RefSeq" id="WP_313987933.1">
    <property type="nucleotide sequence ID" value="NZ_JASJOS010000020.1"/>
</dbReference>
<proteinExistence type="predicted"/>
<accession>A0AAE3QUU2</accession>
<comment type="caution">
    <text evidence="2">The sequence shown here is derived from an EMBL/GenBank/DDBJ whole genome shotgun (WGS) entry which is preliminary data.</text>
</comment>
<sequence length="387" mass="43892">MRINFLTLLLSAFIVVCCKSSKTPSVSTIVQLEAQLKKIESHSALPGFAVAIVNQDGVVYQKGFGYANLEKKILYTPETIQPVGSVSKTFIALAIQKAIEQGHFTLETKINDILPFPVNHPKFPEKAITIRQLVTHTSGILDNEAGYQKAYQNEKKPTISLNEYLISYLTPKGTLYTTENFSNQEPGKEYNYTNIGSALAAYLIEAKTKISYGEYVRQYILEPLHMQDSHWFYDPIKSNQYALLYNHVNKPYDFYSLVTYPDGGLRTSCHNLSLYLIEMIKGYTQHGSLLTEKSYQYMFSPQFEATNKPTGFPEKYTNQSMFWTINRAGRIMHTGGDPGLSAFISFDPQKQTGRILLINTEVEDNEKAVQQIKEITEILQNVESHLN</sequence>
<organism evidence="2 3">
    <name type="scientific">Xanthocytophaga flava</name>
    <dbReference type="NCBI Taxonomy" id="3048013"/>
    <lineage>
        <taxon>Bacteria</taxon>
        <taxon>Pseudomonadati</taxon>
        <taxon>Bacteroidota</taxon>
        <taxon>Cytophagia</taxon>
        <taxon>Cytophagales</taxon>
        <taxon>Rhodocytophagaceae</taxon>
        <taxon>Xanthocytophaga</taxon>
    </lineage>
</organism>
<gene>
    <name evidence="2" type="ORF">QNI16_33255</name>
</gene>
<dbReference type="SUPFAM" id="SSF56601">
    <property type="entry name" value="beta-lactamase/transpeptidase-like"/>
    <property type="match status" value="1"/>
</dbReference>
<reference evidence="2" key="1">
    <citation type="submission" date="2023-05" db="EMBL/GenBank/DDBJ databases">
        <authorList>
            <person name="Zhang X."/>
        </authorList>
    </citation>
    <scope>NUCLEOTIDE SEQUENCE</scope>
    <source>
        <strain evidence="2">YF14B1</strain>
    </source>
</reference>
<keyword evidence="2" id="KW-0378">Hydrolase</keyword>
<dbReference type="InterPro" id="IPR001466">
    <property type="entry name" value="Beta-lactam-related"/>
</dbReference>
<feature type="domain" description="Beta-lactamase-related" evidence="1">
    <location>
        <begin position="39"/>
        <end position="372"/>
    </location>
</feature>
<dbReference type="PANTHER" id="PTHR46825">
    <property type="entry name" value="D-ALANYL-D-ALANINE-CARBOXYPEPTIDASE/ENDOPEPTIDASE AMPH"/>
    <property type="match status" value="1"/>
</dbReference>
<dbReference type="PANTHER" id="PTHR46825:SF9">
    <property type="entry name" value="BETA-LACTAMASE-RELATED DOMAIN-CONTAINING PROTEIN"/>
    <property type="match status" value="1"/>
</dbReference>
<dbReference type="InterPro" id="IPR050491">
    <property type="entry name" value="AmpC-like"/>
</dbReference>